<keyword evidence="5 11" id="KW-1133">Transmembrane helix</keyword>
<evidence type="ECO:0000259" key="12">
    <source>
        <dbReference type="PROSITE" id="PS50111"/>
    </source>
</evidence>
<dbReference type="SUPFAM" id="SSF58104">
    <property type="entry name" value="Methyl-accepting chemotaxis protein (MCP) signaling domain"/>
    <property type="match status" value="1"/>
</dbReference>
<sequence>MMKQMWNNFSFGFRLTCIMVSMLFVTIVLLSSFFYLQYYNTRVSNIMQTLEGRGETSTMAMTRWLTMRQSDMRYLATVDAAKQLDKSVLQGLLRDLAQLQGTWDTIFVVMPDGRGLLGVSYENGRARVLSDDEAQAFMVADRDWFRRAVRGEDVFSEPVVSRATGNTVSTIATPIRHNNQVVAVMRGAVQLETIYQQVAALPRTSYTEIFILSRQGLGITPSPSIPDPGRALETEAARALANGRSGSGIYTDARGQTVMGAYNYIPLLGWGLVAESNQHAALASARAMLWQVVLIAVVVLVVAVLIVLLVVRSIIRLLGGEPEYAAKMVKEVARGDLTQRIQLKSDDSSSLLYDIAQMQQSLRSMLTEVSQYAEQVASSSTELAQTNDATNDGIEQQHQEINNSATAMNEMTTTLEEVARNTQEAADAAQTANQAAVGGREVVQATIADLTALSGNMQAAVTIIHSLKSDSDSIGNILQVIESIAEQTNLLALNAAIEAARAGESGRGFAVVADEVRSLASRTKDSTLEIQGMIERLQQGADKAVHASEQSANATTKTSERAQQAGDALAQVSHAIELINQTAQQIASATEEQTTVSRDINKNIHKISDISYQTSENMQQSVLASENLSKLAEEMQRIVRRFKV</sequence>
<evidence type="ECO:0000256" key="6">
    <source>
        <dbReference type="ARBA" id="ARBA00023136"/>
    </source>
</evidence>
<dbReference type="PROSITE" id="PS50111">
    <property type="entry name" value="CHEMOTAXIS_TRANSDUC_2"/>
    <property type="match status" value="1"/>
</dbReference>
<dbReference type="EMBL" id="JAUGZK010000006">
    <property type="protein sequence ID" value="MEE2024566.1"/>
    <property type="molecule type" value="Genomic_DNA"/>
</dbReference>
<feature type="transmembrane region" description="Helical" evidence="11">
    <location>
        <begin position="288"/>
        <end position="311"/>
    </location>
</feature>
<keyword evidence="14" id="KW-1185">Reference proteome</keyword>
<dbReference type="Gene3D" id="1.10.287.950">
    <property type="entry name" value="Methyl-accepting chemotaxis protein"/>
    <property type="match status" value="1"/>
</dbReference>
<dbReference type="SMART" id="SM00283">
    <property type="entry name" value="MA"/>
    <property type="match status" value="1"/>
</dbReference>
<dbReference type="InterPro" id="IPR029151">
    <property type="entry name" value="Sensor-like_sf"/>
</dbReference>
<comment type="caution">
    <text evidence="13">The sequence shown here is derived from an EMBL/GenBank/DDBJ whole genome shotgun (WGS) entry which is preliminary data.</text>
</comment>
<keyword evidence="3" id="KW-0145">Chemotaxis</keyword>
<protein>
    <submittedName>
        <fullName evidence="13">Methyl-accepting chemotaxis protein</fullName>
    </submittedName>
</protein>
<dbReference type="PANTHER" id="PTHR32089:SF112">
    <property type="entry name" value="LYSOZYME-LIKE PROTEIN-RELATED"/>
    <property type="match status" value="1"/>
</dbReference>
<accession>A0ABU7JFV7</accession>
<dbReference type="Pfam" id="PF02743">
    <property type="entry name" value="dCache_1"/>
    <property type="match status" value="1"/>
</dbReference>
<evidence type="ECO:0000256" key="10">
    <source>
        <dbReference type="SAM" id="MobiDB-lite"/>
    </source>
</evidence>
<feature type="compositionally biased region" description="Polar residues" evidence="10">
    <location>
        <begin position="548"/>
        <end position="557"/>
    </location>
</feature>
<evidence type="ECO:0000256" key="11">
    <source>
        <dbReference type="SAM" id="Phobius"/>
    </source>
</evidence>
<dbReference type="InterPro" id="IPR004089">
    <property type="entry name" value="MCPsignal_dom"/>
</dbReference>
<dbReference type="PANTHER" id="PTHR32089">
    <property type="entry name" value="METHYL-ACCEPTING CHEMOTAXIS PROTEIN MCPB"/>
    <property type="match status" value="1"/>
</dbReference>
<dbReference type="CDD" id="cd11386">
    <property type="entry name" value="MCP_signal"/>
    <property type="match status" value="1"/>
</dbReference>
<evidence type="ECO:0000256" key="1">
    <source>
        <dbReference type="ARBA" id="ARBA00004651"/>
    </source>
</evidence>
<dbReference type="CDD" id="cd18773">
    <property type="entry name" value="PDC1_HK_sensor"/>
    <property type="match status" value="1"/>
</dbReference>
<reference evidence="13 14" key="1">
    <citation type="submission" date="2023-06" db="EMBL/GenBank/DDBJ databases">
        <title>Alkalimonas sp., MEB004 an alkaliphilic bacterium isolated from Lonar Lake, India.</title>
        <authorList>
            <person name="Joshi A."/>
            <person name="Thite S."/>
        </authorList>
    </citation>
    <scope>NUCLEOTIDE SEQUENCE [LARGE SCALE GENOMIC DNA]</scope>
    <source>
        <strain evidence="13 14">MEB004</strain>
    </source>
</reference>
<evidence type="ECO:0000313" key="13">
    <source>
        <dbReference type="EMBL" id="MEE2024566.1"/>
    </source>
</evidence>
<feature type="region of interest" description="Disordered" evidence="10">
    <location>
        <begin position="547"/>
        <end position="566"/>
    </location>
</feature>
<comment type="similarity">
    <text evidence="8">Belongs to the methyl-accepting chemotaxis (MCP) protein family.</text>
</comment>
<keyword evidence="4 11" id="KW-0812">Transmembrane</keyword>
<evidence type="ECO:0000313" key="14">
    <source>
        <dbReference type="Proteomes" id="UP001339167"/>
    </source>
</evidence>
<dbReference type="InterPro" id="IPR033479">
    <property type="entry name" value="dCache_1"/>
</dbReference>
<dbReference type="SUPFAM" id="SSF103190">
    <property type="entry name" value="Sensory domain-like"/>
    <property type="match status" value="1"/>
</dbReference>
<organism evidence="13 14">
    <name type="scientific">Alkalimonas mucilaginosa</name>
    <dbReference type="NCBI Taxonomy" id="3057676"/>
    <lineage>
        <taxon>Bacteria</taxon>
        <taxon>Pseudomonadati</taxon>
        <taxon>Pseudomonadota</taxon>
        <taxon>Gammaproteobacteria</taxon>
        <taxon>Alkalimonas</taxon>
    </lineage>
</organism>
<dbReference type="Proteomes" id="UP001339167">
    <property type="component" value="Unassembled WGS sequence"/>
</dbReference>
<comment type="subcellular location">
    <subcellularLocation>
        <location evidence="1">Cell membrane</location>
        <topology evidence="1">Multi-pass membrane protein</topology>
    </subcellularLocation>
</comment>
<evidence type="ECO:0000256" key="8">
    <source>
        <dbReference type="ARBA" id="ARBA00029447"/>
    </source>
</evidence>
<evidence type="ECO:0000256" key="5">
    <source>
        <dbReference type="ARBA" id="ARBA00022989"/>
    </source>
</evidence>
<name>A0ABU7JFV7_9GAMM</name>
<evidence type="ECO:0000256" key="2">
    <source>
        <dbReference type="ARBA" id="ARBA00022475"/>
    </source>
</evidence>
<proteinExistence type="inferred from homology"/>
<keyword evidence="2" id="KW-1003">Cell membrane</keyword>
<dbReference type="RefSeq" id="WP_330087896.1">
    <property type="nucleotide sequence ID" value="NZ_JAUGZK010000006.1"/>
</dbReference>
<evidence type="ECO:0000256" key="9">
    <source>
        <dbReference type="PROSITE-ProRule" id="PRU00284"/>
    </source>
</evidence>
<feature type="transmembrane region" description="Helical" evidence="11">
    <location>
        <begin position="12"/>
        <end position="36"/>
    </location>
</feature>
<dbReference type="CDD" id="cd18774">
    <property type="entry name" value="PDC2_HK_sensor"/>
    <property type="match status" value="1"/>
</dbReference>
<gene>
    <name evidence="13" type="ORF">QWF21_09935</name>
</gene>
<keyword evidence="7 9" id="KW-0807">Transducer</keyword>
<dbReference type="Pfam" id="PF00015">
    <property type="entry name" value="MCPsignal"/>
    <property type="match status" value="1"/>
</dbReference>
<dbReference type="PRINTS" id="PR00260">
    <property type="entry name" value="CHEMTRNSDUCR"/>
</dbReference>
<dbReference type="InterPro" id="IPR004090">
    <property type="entry name" value="Chemotax_Me-accpt_rcpt"/>
</dbReference>
<evidence type="ECO:0000256" key="3">
    <source>
        <dbReference type="ARBA" id="ARBA00022500"/>
    </source>
</evidence>
<feature type="domain" description="Methyl-accepting transducer" evidence="12">
    <location>
        <begin position="372"/>
        <end position="608"/>
    </location>
</feature>
<dbReference type="Gene3D" id="3.30.450.20">
    <property type="entry name" value="PAS domain"/>
    <property type="match status" value="1"/>
</dbReference>
<keyword evidence="6 11" id="KW-0472">Membrane</keyword>
<evidence type="ECO:0000256" key="4">
    <source>
        <dbReference type="ARBA" id="ARBA00022692"/>
    </source>
</evidence>
<evidence type="ECO:0000256" key="7">
    <source>
        <dbReference type="ARBA" id="ARBA00023224"/>
    </source>
</evidence>